<dbReference type="GO" id="GO:0016491">
    <property type="term" value="F:oxidoreductase activity"/>
    <property type="evidence" value="ECO:0007669"/>
    <property type="project" value="UniProtKB-KW"/>
</dbReference>
<dbReference type="InterPro" id="IPR027443">
    <property type="entry name" value="IPNS-like_sf"/>
</dbReference>
<feature type="domain" description="Fe2OG dioxygenase" evidence="3">
    <location>
        <begin position="211"/>
        <end position="318"/>
    </location>
</feature>
<dbReference type="InterPro" id="IPR050231">
    <property type="entry name" value="Iron_ascorbate_oxido_reductase"/>
</dbReference>
<dbReference type="OrthoDB" id="288590at2759"/>
<dbReference type="SUPFAM" id="SSF51197">
    <property type="entry name" value="Clavaminate synthase-like"/>
    <property type="match status" value="1"/>
</dbReference>
<keyword evidence="2" id="KW-0408">Iron</keyword>
<name>A0A0D2I6R1_9EURO</name>
<dbReference type="PANTHER" id="PTHR47990">
    <property type="entry name" value="2-OXOGLUTARATE (2OG) AND FE(II)-DEPENDENT OXYGENASE SUPERFAMILY PROTEIN-RELATED"/>
    <property type="match status" value="1"/>
</dbReference>
<dbReference type="RefSeq" id="XP_013268625.1">
    <property type="nucleotide sequence ID" value="XM_013413171.1"/>
</dbReference>
<gene>
    <name evidence="4" type="ORF">Z518_09215</name>
</gene>
<dbReference type="VEuPathDB" id="FungiDB:Z518_09215"/>
<protein>
    <submittedName>
        <fullName evidence="4">Rhinocladiella mackenziei CBS 650.93 unplaced genomic scaffold supercont1.7, whole genome shotgun sequence</fullName>
    </submittedName>
</protein>
<reference evidence="4 5" key="1">
    <citation type="submission" date="2015-01" db="EMBL/GenBank/DDBJ databases">
        <title>The Genome Sequence of Rhinocladiella mackenzie CBS 650.93.</title>
        <authorList>
            <consortium name="The Broad Institute Genomics Platform"/>
            <person name="Cuomo C."/>
            <person name="de Hoog S."/>
            <person name="Gorbushina A."/>
            <person name="Stielow B."/>
            <person name="Teixiera M."/>
            <person name="Abouelleil A."/>
            <person name="Chapman S.B."/>
            <person name="Priest M."/>
            <person name="Young S.K."/>
            <person name="Wortman J."/>
            <person name="Nusbaum C."/>
            <person name="Birren B."/>
        </authorList>
    </citation>
    <scope>NUCLEOTIDE SEQUENCE [LARGE SCALE GENOMIC DNA]</scope>
    <source>
        <strain evidence="4 5">CBS 650.93</strain>
    </source>
</reference>
<proteinExistence type="inferred from homology"/>
<keyword evidence="2" id="KW-0479">Metal-binding</keyword>
<evidence type="ECO:0000256" key="1">
    <source>
        <dbReference type="ARBA" id="ARBA00008056"/>
    </source>
</evidence>
<dbReference type="Gene3D" id="2.60.120.330">
    <property type="entry name" value="B-lactam Antibiotic, Isopenicillin N Synthase, Chain"/>
    <property type="match status" value="1"/>
</dbReference>
<dbReference type="InterPro" id="IPR044861">
    <property type="entry name" value="IPNS-like_FE2OG_OXY"/>
</dbReference>
<dbReference type="GeneID" id="25297286"/>
<dbReference type="PROSITE" id="PS51471">
    <property type="entry name" value="FE2OG_OXY"/>
    <property type="match status" value="1"/>
</dbReference>
<dbReference type="GO" id="GO:0046872">
    <property type="term" value="F:metal ion binding"/>
    <property type="evidence" value="ECO:0007669"/>
    <property type="project" value="UniProtKB-KW"/>
</dbReference>
<dbReference type="Pfam" id="PF03171">
    <property type="entry name" value="2OG-FeII_Oxy"/>
    <property type="match status" value="1"/>
</dbReference>
<dbReference type="InterPro" id="IPR005123">
    <property type="entry name" value="Oxoglu/Fe-dep_dioxygenase_dom"/>
</dbReference>
<dbReference type="AlphaFoldDB" id="A0A0D2I6R1"/>
<dbReference type="Pfam" id="PF14226">
    <property type="entry name" value="DIOX_N"/>
    <property type="match status" value="1"/>
</dbReference>
<comment type="similarity">
    <text evidence="1 2">Belongs to the iron/ascorbate-dependent oxidoreductase family.</text>
</comment>
<evidence type="ECO:0000259" key="3">
    <source>
        <dbReference type="PROSITE" id="PS51471"/>
    </source>
</evidence>
<keyword evidence="5" id="KW-1185">Reference proteome</keyword>
<accession>A0A0D2I6R1</accession>
<dbReference type="STRING" id="1442369.A0A0D2I6R1"/>
<dbReference type="PRINTS" id="PR00682">
    <property type="entry name" value="IPNSYNTHASE"/>
</dbReference>
<dbReference type="InterPro" id="IPR026992">
    <property type="entry name" value="DIOX_N"/>
</dbReference>
<organism evidence="4 5">
    <name type="scientific">Rhinocladiella mackenziei CBS 650.93</name>
    <dbReference type="NCBI Taxonomy" id="1442369"/>
    <lineage>
        <taxon>Eukaryota</taxon>
        <taxon>Fungi</taxon>
        <taxon>Dikarya</taxon>
        <taxon>Ascomycota</taxon>
        <taxon>Pezizomycotina</taxon>
        <taxon>Eurotiomycetes</taxon>
        <taxon>Chaetothyriomycetidae</taxon>
        <taxon>Chaetothyriales</taxon>
        <taxon>Herpotrichiellaceae</taxon>
        <taxon>Rhinocladiella</taxon>
    </lineage>
</organism>
<dbReference type="Proteomes" id="UP000053617">
    <property type="component" value="Unassembled WGS sequence"/>
</dbReference>
<dbReference type="HOGENOM" id="CLU_010119_6_3_1"/>
<evidence type="ECO:0000313" key="5">
    <source>
        <dbReference type="Proteomes" id="UP000053617"/>
    </source>
</evidence>
<sequence>MAASEFTQLELRSAYGLVYRKVSTAPPRDCRPDEIPVIDIGTIYDGPAARAELAKHIRAAAEGTGFFYIKNHGIDEDIINNARRAAMNFFKQPHEEKLKVAKFKSKHYNGYSFPGLSHVSPSESKDNKQGFMWQYDPKYDPDKKDLSTIPDDVKAWLRGEDMVWEGTAHIPDFQKDTLIYWRCCLTLARTLAKVFAVCLDLPEDYFDPLTTYPGADGVYNFYSALASEEMAKASIYDVGLGSHTDLQCFTLLWQDEVGGLQVLSDTQWIKAVPIPGTFVVNIGDFLMRMSNDKFKSTVHRVYNRSTVDRLSMPFFFGFNFNETCSVLHTCTDENNPPKYEPISCGEMVLRAYNSGVDAVSRPVQ</sequence>
<evidence type="ECO:0000313" key="4">
    <source>
        <dbReference type="EMBL" id="KIX01489.1"/>
    </source>
</evidence>
<dbReference type="GO" id="GO:0044283">
    <property type="term" value="P:small molecule biosynthetic process"/>
    <property type="evidence" value="ECO:0007669"/>
    <property type="project" value="UniProtKB-ARBA"/>
</dbReference>
<dbReference type="EMBL" id="KN847481">
    <property type="protein sequence ID" value="KIX01489.1"/>
    <property type="molecule type" value="Genomic_DNA"/>
</dbReference>
<evidence type="ECO:0000256" key="2">
    <source>
        <dbReference type="RuleBase" id="RU003682"/>
    </source>
</evidence>
<keyword evidence="2" id="KW-0560">Oxidoreductase</keyword>